<keyword evidence="8 9" id="KW-0012">Acyltransferase</keyword>
<dbReference type="GO" id="GO:0044550">
    <property type="term" value="P:secondary metabolite biosynthetic process"/>
    <property type="evidence" value="ECO:0007669"/>
    <property type="project" value="TreeGrafter"/>
</dbReference>
<sequence length="322" mass="32781">MTGAVILGVGGSLPARVVTNDDLSARLDTSDEWIRTRTGIRTRRWVEPGTSTSDLAVDAGARALRSAELSTVDAVIVATTTPGRRCPAVGPEVASRLGMIGVPAHDVSAVCTGFLYGLANAVGLIASGAARTVLLIAAETFSTILDPADRGTAVIFGDGAGAVVVGAGEPGGIGPCVLGSDGTGADLIQIPAGEDYFRMHGTEVFRQAVKRMSDVALDALARTGLGPDDVDHLVPHQANQRISDGVARRMGLPESKVLGNVATVGNTAAASIPVLLAEAAADGRIKLGDRVLTVAFGGGLTWGAGTLVWPDVTADFGILGER</sequence>
<dbReference type="Pfam" id="PF08545">
    <property type="entry name" value="ACP_syn_III"/>
    <property type="match status" value="1"/>
</dbReference>
<evidence type="ECO:0000256" key="3">
    <source>
        <dbReference type="ARBA" id="ARBA00022516"/>
    </source>
</evidence>
<keyword evidence="2 9" id="KW-0963">Cytoplasm</keyword>
<dbReference type="GO" id="GO:0006633">
    <property type="term" value="P:fatty acid biosynthetic process"/>
    <property type="evidence" value="ECO:0007669"/>
    <property type="project" value="UniProtKB-UniRule"/>
</dbReference>
<dbReference type="InterPro" id="IPR013747">
    <property type="entry name" value="ACP_syn_III_C"/>
</dbReference>
<evidence type="ECO:0000259" key="10">
    <source>
        <dbReference type="Pfam" id="PF08541"/>
    </source>
</evidence>
<dbReference type="EMBL" id="JACHMO010000001">
    <property type="protein sequence ID" value="MBB5804617.1"/>
    <property type="molecule type" value="Genomic_DNA"/>
</dbReference>
<keyword evidence="7 9" id="KW-0275">Fatty acid biosynthesis</keyword>
<evidence type="ECO:0000256" key="4">
    <source>
        <dbReference type="ARBA" id="ARBA00022679"/>
    </source>
</evidence>
<keyword evidence="13" id="KW-1185">Reference proteome</keyword>
<gene>
    <name evidence="9" type="primary">fabH</name>
    <name evidence="12" type="ORF">F4560_004385</name>
</gene>
<comment type="similarity">
    <text evidence="1 9">Belongs to the thiolase-like superfamily. FabH family.</text>
</comment>
<keyword evidence="3 9" id="KW-0444">Lipid biosynthesis</keyword>
<dbReference type="Pfam" id="PF08541">
    <property type="entry name" value="ACP_syn_III_C"/>
    <property type="match status" value="1"/>
</dbReference>
<comment type="pathway">
    <text evidence="9">Lipid metabolism; fatty acid biosynthesis.</text>
</comment>
<evidence type="ECO:0000313" key="12">
    <source>
        <dbReference type="EMBL" id="MBB5804617.1"/>
    </source>
</evidence>
<evidence type="ECO:0000256" key="1">
    <source>
        <dbReference type="ARBA" id="ARBA00008642"/>
    </source>
</evidence>
<dbReference type="AlphaFoldDB" id="A0A7W9HLQ6"/>
<comment type="domain">
    <text evidence="9">The last Arg residue of the ACP-binding site is essential for the weak association between ACP/AcpP and FabH.</text>
</comment>
<feature type="domain" description="Beta-ketoacyl-[acyl-carrier-protein] synthase III N-terminal" evidence="11">
    <location>
        <begin position="106"/>
        <end position="182"/>
    </location>
</feature>
<comment type="function">
    <text evidence="9">Catalyzes the condensation reaction of fatty acid synthesis by the addition to an acyl acceptor of two carbons from malonyl-ACP. Catalyzes the first condensation reaction which initiates fatty acid synthesis and may therefore play a role in governing the total rate of fatty acid production. Possesses both acetoacetyl-ACP synthase and acetyl transacylase activities. Its substrate specificity determines the biosynthesis of branched-chain and/or straight-chain of fatty acids.</text>
</comment>
<dbReference type="InterPro" id="IPR016039">
    <property type="entry name" value="Thiolase-like"/>
</dbReference>
<reference evidence="12 13" key="1">
    <citation type="submission" date="2020-08" db="EMBL/GenBank/DDBJ databases">
        <title>Sequencing the genomes of 1000 actinobacteria strains.</title>
        <authorList>
            <person name="Klenk H.-P."/>
        </authorList>
    </citation>
    <scope>NUCLEOTIDE SEQUENCE [LARGE SCALE GENOMIC DNA]</scope>
    <source>
        <strain evidence="12 13">DSM 45486</strain>
    </source>
</reference>
<feature type="active site" evidence="9">
    <location>
        <position position="236"/>
    </location>
</feature>
<dbReference type="EC" id="2.3.1.180" evidence="9"/>
<evidence type="ECO:0000259" key="11">
    <source>
        <dbReference type="Pfam" id="PF08545"/>
    </source>
</evidence>
<name>A0A7W9HLQ6_9PSEU</name>
<dbReference type="UniPathway" id="UPA00094"/>
<evidence type="ECO:0000256" key="2">
    <source>
        <dbReference type="ARBA" id="ARBA00022490"/>
    </source>
</evidence>
<evidence type="ECO:0000256" key="8">
    <source>
        <dbReference type="ARBA" id="ARBA00023315"/>
    </source>
</evidence>
<feature type="domain" description="Beta-ketoacyl-[acyl-carrier-protein] synthase III C-terminal" evidence="10">
    <location>
        <begin position="220"/>
        <end position="309"/>
    </location>
</feature>
<evidence type="ECO:0000313" key="13">
    <source>
        <dbReference type="Proteomes" id="UP000552097"/>
    </source>
</evidence>
<feature type="region of interest" description="ACP-binding" evidence="9">
    <location>
        <begin position="237"/>
        <end position="241"/>
    </location>
</feature>
<dbReference type="InterPro" id="IPR013751">
    <property type="entry name" value="ACP_syn_III_N"/>
</dbReference>
<dbReference type="HAMAP" id="MF_01815">
    <property type="entry name" value="FabH"/>
    <property type="match status" value="1"/>
</dbReference>
<evidence type="ECO:0000256" key="7">
    <source>
        <dbReference type="ARBA" id="ARBA00023160"/>
    </source>
</evidence>
<comment type="catalytic activity">
    <reaction evidence="9">
        <text>malonyl-[ACP] + acetyl-CoA + H(+) = 3-oxobutanoyl-[ACP] + CO2 + CoA</text>
        <dbReference type="Rhea" id="RHEA:12080"/>
        <dbReference type="Rhea" id="RHEA-COMP:9623"/>
        <dbReference type="Rhea" id="RHEA-COMP:9625"/>
        <dbReference type="ChEBI" id="CHEBI:15378"/>
        <dbReference type="ChEBI" id="CHEBI:16526"/>
        <dbReference type="ChEBI" id="CHEBI:57287"/>
        <dbReference type="ChEBI" id="CHEBI:57288"/>
        <dbReference type="ChEBI" id="CHEBI:78449"/>
        <dbReference type="ChEBI" id="CHEBI:78450"/>
        <dbReference type="EC" id="2.3.1.180"/>
    </reaction>
</comment>
<dbReference type="NCBIfam" id="TIGR00747">
    <property type="entry name" value="fabH"/>
    <property type="match status" value="1"/>
</dbReference>
<evidence type="ECO:0000256" key="6">
    <source>
        <dbReference type="ARBA" id="ARBA00023098"/>
    </source>
</evidence>
<dbReference type="RefSeq" id="WP_184922580.1">
    <property type="nucleotide sequence ID" value="NZ_JACHMO010000001.1"/>
</dbReference>
<keyword evidence="5 9" id="KW-0276">Fatty acid metabolism</keyword>
<dbReference type="GO" id="GO:0033818">
    <property type="term" value="F:beta-ketoacyl-acyl-carrier-protein synthase III activity"/>
    <property type="evidence" value="ECO:0007669"/>
    <property type="project" value="UniProtKB-UniRule"/>
</dbReference>
<feature type="active site" evidence="9">
    <location>
        <position position="111"/>
    </location>
</feature>
<accession>A0A7W9HLQ6</accession>
<comment type="subunit">
    <text evidence="9">Homodimer.</text>
</comment>
<evidence type="ECO:0000256" key="5">
    <source>
        <dbReference type="ARBA" id="ARBA00022832"/>
    </source>
</evidence>
<dbReference type="InterPro" id="IPR004655">
    <property type="entry name" value="FabH"/>
</dbReference>
<dbReference type="GO" id="GO:0004315">
    <property type="term" value="F:3-oxoacyl-[acyl-carrier-protein] synthase activity"/>
    <property type="evidence" value="ECO:0007669"/>
    <property type="project" value="InterPro"/>
</dbReference>
<dbReference type="Gene3D" id="3.40.47.10">
    <property type="match status" value="1"/>
</dbReference>
<keyword evidence="9" id="KW-0511">Multifunctional enzyme</keyword>
<organism evidence="12 13">
    <name type="scientific">Saccharothrix ecbatanensis</name>
    <dbReference type="NCBI Taxonomy" id="1105145"/>
    <lineage>
        <taxon>Bacteria</taxon>
        <taxon>Bacillati</taxon>
        <taxon>Actinomycetota</taxon>
        <taxon>Actinomycetes</taxon>
        <taxon>Pseudonocardiales</taxon>
        <taxon>Pseudonocardiaceae</taxon>
        <taxon>Saccharothrix</taxon>
    </lineage>
</organism>
<feature type="active site" evidence="9">
    <location>
        <position position="266"/>
    </location>
</feature>
<keyword evidence="6 9" id="KW-0443">Lipid metabolism</keyword>
<dbReference type="PANTHER" id="PTHR34069:SF2">
    <property type="entry name" value="BETA-KETOACYL-[ACYL-CARRIER-PROTEIN] SYNTHASE III"/>
    <property type="match status" value="1"/>
</dbReference>
<evidence type="ECO:0000256" key="9">
    <source>
        <dbReference type="HAMAP-Rule" id="MF_01815"/>
    </source>
</evidence>
<dbReference type="PANTHER" id="PTHR34069">
    <property type="entry name" value="3-OXOACYL-[ACYL-CARRIER-PROTEIN] SYNTHASE 3"/>
    <property type="match status" value="1"/>
</dbReference>
<protein>
    <recommendedName>
        <fullName evidence="9">Beta-ketoacyl-[acyl-carrier-protein] synthase III</fullName>
        <shortName evidence="9">Beta-ketoacyl-ACP synthase III</shortName>
        <shortName evidence="9">KAS III</shortName>
        <ecNumber evidence="9">2.3.1.180</ecNumber>
    </recommendedName>
    <alternativeName>
        <fullName evidence="9">3-oxoacyl-[acyl-carrier-protein] synthase 3</fullName>
    </alternativeName>
    <alternativeName>
        <fullName evidence="9">3-oxoacyl-[acyl-carrier-protein] synthase III</fullName>
    </alternativeName>
</protein>
<dbReference type="GO" id="GO:0005737">
    <property type="term" value="C:cytoplasm"/>
    <property type="evidence" value="ECO:0007669"/>
    <property type="project" value="UniProtKB-SubCell"/>
</dbReference>
<dbReference type="CDD" id="cd00830">
    <property type="entry name" value="KAS_III"/>
    <property type="match status" value="1"/>
</dbReference>
<comment type="caution">
    <text evidence="12">The sequence shown here is derived from an EMBL/GenBank/DDBJ whole genome shotgun (WGS) entry which is preliminary data.</text>
</comment>
<dbReference type="SUPFAM" id="SSF53901">
    <property type="entry name" value="Thiolase-like"/>
    <property type="match status" value="1"/>
</dbReference>
<dbReference type="NCBIfam" id="NF006829">
    <property type="entry name" value="PRK09352.1"/>
    <property type="match status" value="1"/>
</dbReference>
<proteinExistence type="inferred from homology"/>
<keyword evidence="4 9" id="KW-0808">Transferase</keyword>
<dbReference type="Proteomes" id="UP000552097">
    <property type="component" value="Unassembled WGS sequence"/>
</dbReference>
<comment type="subcellular location">
    <subcellularLocation>
        <location evidence="9">Cytoplasm</location>
    </subcellularLocation>
</comment>